<accession>A0A6D2L962</accession>
<feature type="compositionally biased region" description="Basic and acidic residues" evidence="1">
    <location>
        <begin position="193"/>
        <end position="204"/>
    </location>
</feature>
<sequence>MTKKTEKPKNYKQKLRLNENYKADQTKDKIGTQQRPPEKPRQRNTDSSQKFGNSCCCRSSKELESSSSLPRATATPRPVLKTSKEESPIASPKTNTKTPPPQRITVQPAAREHLRTVREAASDHQSRAFDYEKHLTEAPWTPNARSPPLSSTVIPQEQNGANPPPDGPDRCPTMSHRQNATERQTKLQPKHTSRGEEGHPERFEGKRDGANLVEFDWINLILFSYCVCLLTLYMMFAI</sequence>
<evidence type="ECO:0000256" key="2">
    <source>
        <dbReference type="SAM" id="Phobius"/>
    </source>
</evidence>
<dbReference type="Proteomes" id="UP000467841">
    <property type="component" value="Unassembled WGS sequence"/>
</dbReference>
<keyword evidence="4" id="KW-1185">Reference proteome</keyword>
<feature type="region of interest" description="Disordered" evidence="1">
    <location>
        <begin position="1"/>
        <end position="204"/>
    </location>
</feature>
<feature type="compositionally biased region" description="Polar residues" evidence="1">
    <location>
        <begin position="148"/>
        <end position="161"/>
    </location>
</feature>
<reference evidence="3" key="1">
    <citation type="submission" date="2020-01" db="EMBL/GenBank/DDBJ databases">
        <authorList>
            <person name="Mishra B."/>
        </authorList>
    </citation>
    <scope>NUCLEOTIDE SEQUENCE [LARGE SCALE GENOMIC DNA]</scope>
</reference>
<evidence type="ECO:0000313" key="4">
    <source>
        <dbReference type="Proteomes" id="UP000467841"/>
    </source>
</evidence>
<keyword evidence="2" id="KW-0812">Transmembrane</keyword>
<keyword evidence="2" id="KW-1133">Transmembrane helix</keyword>
<protein>
    <submittedName>
        <fullName evidence="3">Uncharacterized protein</fullName>
    </submittedName>
</protein>
<gene>
    <name evidence="3" type="ORF">MERR_LOCUS49580</name>
</gene>
<evidence type="ECO:0000313" key="3">
    <source>
        <dbReference type="EMBL" id="CAA7062344.1"/>
    </source>
</evidence>
<feature type="compositionally biased region" description="Basic and acidic residues" evidence="1">
    <location>
        <begin position="110"/>
        <end position="136"/>
    </location>
</feature>
<name>A0A6D2L962_9BRAS</name>
<feature type="compositionally biased region" description="Basic and acidic residues" evidence="1">
    <location>
        <begin position="16"/>
        <end position="44"/>
    </location>
</feature>
<comment type="caution">
    <text evidence="3">The sequence shown here is derived from an EMBL/GenBank/DDBJ whole genome shotgun (WGS) entry which is preliminary data.</text>
</comment>
<feature type="transmembrane region" description="Helical" evidence="2">
    <location>
        <begin position="217"/>
        <end position="236"/>
    </location>
</feature>
<evidence type="ECO:0000256" key="1">
    <source>
        <dbReference type="SAM" id="MobiDB-lite"/>
    </source>
</evidence>
<dbReference type="AlphaFoldDB" id="A0A6D2L962"/>
<organism evidence="3 4">
    <name type="scientific">Microthlaspi erraticum</name>
    <dbReference type="NCBI Taxonomy" id="1685480"/>
    <lineage>
        <taxon>Eukaryota</taxon>
        <taxon>Viridiplantae</taxon>
        <taxon>Streptophyta</taxon>
        <taxon>Embryophyta</taxon>
        <taxon>Tracheophyta</taxon>
        <taxon>Spermatophyta</taxon>
        <taxon>Magnoliopsida</taxon>
        <taxon>eudicotyledons</taxon>
        <taxon>Gunneridae</taxon>
        <taxon>Pentapetalae</taxon>
        <taxon>rosids</taxon>
        <taxon>malvids</taxon>
        <taxon>Brassicales</taxon>
        <taxon>Brassicaceae</taxon>
        <taxon>Coluteocarpeae</taxon>
        <taxon>Microthlaspi</taxon>
    </lineage>
</organism>
<dbReference type="EMBL" id="CACVBM020001939">
    <property type="protein sequence ID" value="CAA7062344.1"/>
    <property type="molecule type" value="Genomic_DNA"/>
</dbReference>
<keyword evidence="2" id="KW-0472">Membrane</keyword>
<proteinExistence type="predicted"/>